<dbReference type="CDD" id="cd02603">
    <property type="entry name" value="HAD_sEH-N_like"/>
    <property type="match status" value="1"/>
</dbReference>
<comment type="catalytic activity">
    <reaction evidence="7 8">
        <text>adenosine(34) in tRNA + H2O + H(+) = inosine(34) in tRNA + NH4(+)</text>
        <dbReference type="Rhea" id="RHEA:43168"/>
        <dbReference type="Rhea" id="RHEA-COMP:10373"/>
        <dbReference type="Rhea" id="RHEA-COMP:10374"/>
        <dbReference type="ChEBI" id="CHEBI:15377"/>
        <dbReference type="ChEBI" id="CHEBI:15378"/>
        <dbReference type="ChEBI" id="CHEBI:28938"/>
        <dbReference type="ChEBI" id="CHEBI:74411"/>
        <dbReference type="ChEBI" id="CHEBI:82852"/>
        <dbReference type="EC" id="3.5.4.33"/>
    </reaction>
</comment>
<evidence type="ECO:0000256" key="2">
    <source>
        <dbReference type="ARBA" id="ARBA00011738"/>
    </source>
</evidence>
<keyword evidence="11" id="KW-1185">Reference proteome</keyword>
<dbReference type="GO" id="GO:0008270">
    <property type="term" value="F:zinc ion binding"/>
    <property type="evidence" value="ECO:0007669"/>
    <property type="project" value="UniProtKB-UniRule"/>
</dbReference>
<dbReference type="PROSITE" id="PS51747">
    <property type="entry name" value="CYT_DCMP_DEAMINASES_2"/>
    <property type="match status" value="1"/>
</dbReference>
<proteinExistence type="inferred from homology"/>
<evidence type="ECO:0000256" key="4">
    <source>
        <dbReference type="ARBA" id="ARBA00022723"/>
    </source>
</evidence>
<keyword evidence="6 8" id="KW-0862">Zinc</keyword>
<dbReference type="InterPro" id="IPR036412">
    <property type="entry name" value="HAD-like_sf"/>
</dbReference>
<dbReference type="Proteomes" id="UP000543642">
    <property type="component" value="Unassembled WGS sequence"/>
</dbReference>
<dbReference type="SUPFAM" id="SSF53927">
    <property type="entry name" value="Cytidine deaminase-like"/>
    <property type="match status" value="1"/>
</dbReference>
<comment type="cofactor">
    <cofactor evidence="8">
        <name>Zn(2+)</name>
        <dbReference type="ChEBI" id="CHEBI:29105"/>
    </cofactor>
    <text evidence="8">Binds 1 zinc ion per subunit.</text>
</comment>
<evidence type="ECO:0000256" key="3">
    <source>
        <dbReference type="ARBA" id="ARBA00022694"/>
    </source>
</evidence>
<sequence length="358" mass="40493">MIKNIIFDIGNVLAAFRWQKLFKKLGFCGDVFDRVADATVLGPWWPEYDRSRIPDGQIWENCRALAPGYEKEVMAVFENIEGICREYDYARPWLYQLKAAGYNIYLLSNFGRTSFEIASKKFSFMDLVDGQVISYEVEEIKPDRGIFSALEEKYGIHPEESVFLDDSMKNVKAAKSYGYHSIYFENQALAKKKLEGMGVFSLDVSEEEDQKFMKEAIKQAKKAAAMGEVPIGCVIVRDGRIISRGYNQRNKKHSTLGHAEISAIGKTSKVLEDWRLEDCTLYVTLEPCSMCAGAMIQARLGRAVIGAMNPKAGCAGSVINMLSMDGFNHKVHVTYDVLKDSCGSLLTEFFMAMRERRK</sequence>
<comment type="subunit">
    <text evidence="2 8">Homodimer.</text>
</comment>
<dbReference type="PANTHER" id="PTHR11079">
    <property type="entry name" value="CYTOSINE DEAMINASE FAMILY MEMBER"/>
    <property type="match status" value="1"/>
</dbReference>
<dbReference type="Pfam" id="PF00702">
    <property type="entry name" value="Hydrolase"/>
    <property type="match status" value="1"/>
</dbReference>
<gene>
    <name evidence="8" type="primary">tadA</name>
    <name evidence="10" type="ORF">HNP82_001006</name>
</gene>
<feature type="binding site" evidence="8">
    <location>
        <position position="258"/>
    </location>
    <ligand>
        <name>Zn(2+)</name>
        <dbReference type="ChEBI" id="CHEBI:29105"/>
        <note>catalytic</note>
    </ligand>
</feature>
<accession>A0A7W8H8L8</accession>
<dbReference type="InterPro" id="IPR002125">
    <property type="entry name" value="CMP_dCMP_dom"/>
</dbReference>
<dbReference type="PANTHER" id="PTHR11079:SF202">
    <property type="entry name" value="TRNA-SPECIFIC ADENOSINE DEAMINASE"/>
    <property type="match status" value="1"/>
</dbReference>
<dbReference type="SFLD" id="SFLDS00003">
    <property type="entry name" value="Haloacid_Dehalogenase"/>
    <property type="match status" value="1"/>
</dbReference>
<evidence type="ECO:0000256" key="6">
    <source>
        <dbReference type="ARBA" id="ARBA00022833"/>
    </source>
</evidence>
<dbReference type="Pfam" id="PF00383">
    <property type="entry name" value="dCMP_cyt_deam_1"/>
    <property type="match status" value="1"/>
</dbReference>
<dbReference type="FunFam" id="3.40.140.10:FF:000005">
    <property type="entry name" value="tRNA-specific adenosine deaminase"/>
    <property type="match status" value="1"/>
</dbReference>
<organism evidence="10 11">
    <name type="scientific">Catenibacillus scindens</name>
    <dbReference type="NCBI Taxonomy" id="673271"/>
    <lineage>
        <taxon>Bacteria</taxon>
        <taxon>Bacillati</taxon>
        <taxon>Bacillota</taxon>
        <taxon>Clostridia</taxon>
        <taxon>Lachnospirales</taxon>
        <taxon>Lachnospiraceae</taxon>
        <taxon>Catenibacillus</taxon>
    </lineage>
</organism>
<dbReference type="NCBIfam" id="TIGR01509">
    <property type="entry name" value="HAD-SF-IA-v3"/>
    <property type="match status" value="1"/>
</dbReference>
<dbReference type="InterPro" id="IPR016192">
    <property type="entry name" value="APOBEC/CMP_deaminase_Zn-bd"/>
</dbReference>
<dbReference type="HAMAP" id="MF_00972">
    <property type="entry name" value="tRNA_aden_deaminase"/>
    <property type="match status" value="1"/>
</dbReference>
<dbReference type="EMBL" id="JACHFW010000003">
    <property type="protein sequence ID" value="MBB5263901.1"/>
    <property type="molecule type" value="Genomic_DNA"/>
</dbReference>
<dbReference type="InterPro" id="IPR016193">
    <property type="entry name" value="Cytidine_deaminase-like"/>
</dbReference>
<dbReference type="Gene3D" id="1.10.150.240">
    <property type="entry name" value="Putative phosphatase, domain 2"/>
    <property type="match status" value="1"/>
</dbReference>
<feature type="binding site" evidence="8">
    <location>
        <position position="288"/>
    </location>
    <ligand>
        <name>Zn(2+)</name>
        <dbReference type="ChEBI" id="CHEBI:29105"/>
        <note>catalytic</note>
    </ligand>
</feature>
<dbReference type="Gene3D" id="3.40.140.10">
    <property type="entry name" value="Cytidine Deaminase, domain 2"/>
    <property type="match status" value="1"/>
</dbReference>
<feature type="domain" description="CMP/dCMP-type deaminase" evidence="9">
    <location>
        <begin position="207"/>
        <end position="316"/>
    </location>
</feature>
<keyword evidence="4 8" id="KW-0479">Metal-binding</keyword>
<evidence type="ECO:0000256" key="8">
    <source>
        <dbReference type="HAMAP-Rule" id="MF_00972"/>
    </source>
</evidence>
<keyword evidence="3 8" id="KW-0819">tRNA processing</keyword>
<dbReference type="Gene3D" id="3.40.50.1000">
    <property type="entry name" value="HAD superfamily/HAD-like"/>
    <property type="match status" value="1"/>
</dbReference>
<evidence type="ECO:0000313" key="10">
    <source>
        <dbReference type="EMBL" id="MBB5263901.1"/>
    </source>
</evidence>
<feature type="binding site" evidence="8">
    <location>
        <position position="291"/>
    </location>
    <ligand>
        <name>Zn(2+)</name>
        <dbReference type="ChEBI" id="CHEBI:29105"/>
        <note>catalytic</note>
    </ligand>
</feature>
<dbReference type="SFLD" id="SFLDG01129">
    <property type="entry name" value="C1.5:_HAD__Beta-PGM__Phosphata"/>
    <property type="match status" value="1"/>
</dbReference>
<dbReference type="InterPro" id="IPR023214">
    <property type="entry name" value="HAD_sf"/>
</dbReference>
<evidence type="ECO:0000256" key="5">
    <source>
        <dbReference type="ARBA" id="ARBA00022801"/>
    </source>
</evidence>
<dbReference type="PRINTS" id="PR00413">
    <property type="entry name" value="HADHALOGNASE"/>
</dbReference>
<comment type="caution">
    <text evidence="10">The sequence shown here is derived from an EMBL/GenBank/DDBJ whole genome shotgun (WGS) entry which is preliminary data.</text>
</comment>
<name>A0A7W8H8L8_9FIRM</name>
<evidence type="ECO:0000313" key="11">
    <source>
        <dbReference type="Proteomes" id="UP000543642"/>
    </source>
</evidence>
<dbReference type="AlphaFoldDB" id="A0A7W8H8L8"/>
<dbReference type="NCBIfam" id="NF008113">
    <property type="entry name" value="PRK10860.1"/>
    <property type="match status" value="1"/>
</dbReference>
<evidence type="ECO:0000256" key="7">
    <source>
        <dbReference type="ARBA" id="ARBA00048045"/>
    </source>
</evidence>
<comment type="function">
    <text evidence="8">Catalyzes the deamination of adenosine to inosine at the wobble position 34 of tRNA(Arg2).</text>
</comment>
<dbReference type="GO" id="GO:0002100">
    <property type="term" value="P:tRNA wobble adenosine to inosine editing"/>
    <property type="evidence" value="ECO:0007669"/>
    <property type="project" value="UniProtKB-UniRule"/>
</dbReference>
<evidence type="ECO:0000256" key="1">
    <source>
        <dbReference type="ARBA" id="ARBA00010669"/>
    </source>
</evidence>
<evidence type="ECO:0000259" key="9">
    <source>
        <dbReference type="PROSITE" id="PS51747"/>
    </source>
</evidence>
<dbReference type="SUPFAM" id="SSF56784">
    <property type="entry name" value="HAD-like"/>
    <property type="match status" value="1"/>
</dbReference>
<dbReference type="InterPro" id="IPR006439">
    <property type="entry name" value="HAD-SF_hydro_IA"/>
</dbReference>
<protein>
    <recommendedName>
        <fullName evidence="8">tRNA-specific adenosine deaminase</fullName>
        <ecNumber evidence="8">3.5.4.33</ecNumber>
    </recommendedName>
</protein>
<keyword evidence="5 8" id="KW-0378">Hydrolase</keyword>
<feature type="active site" description="Proton donor" evidence="8">
    <location>
        <position position="260"/>
    </location>
</feature>
<dbReference type="CDD" id="cd01285">
    <property type="entry name" value="nucleoside_deaminase"/>
    <property type="match status" value="1"/>
</dbReference>
<comment type="similarity">
    <text evidence="1">Belongs to the cytidine and deoxycytidylate deaminase family. ADAT2 subfamily.</text>
</comment>
<dbReference type="PROSITE" id="PS00903">
    <property type="entry name" value="CYT_DCMP_DEAMINASES_1"/>
    <property type="match status" value="1"/>
</dbReference>
<dbReference type="EC" id="3.5.4.33" evidence="8"/>
<reference evidence="10 11" key="1">
    <citation type="submission" date="2020-08" db="EMBL/GenBank/DDBJ databases">
        <title>Genomic Encyclopedia of Type Strains, Phase IV (KMG-IV): sequencing the most valuable type-strain genomes for metagenomic binning, comparative biology and taxonomic classification.</title>
        <authorList>
            <person name="Goeker M."/>
        </authorList>
    </citation>
    <scope>NUCLEOTIDE SEQUENCE [LARGE SCALE GENOMIC DNA]</scope>
    <source>
        <strain evidence="10 11">DSM 106146</strain>
    </source>
</reference>
<dbReference type="InterPro" id="IPR023198">
    <property type="entry name" value="PGP-like_dom2"/>
</dbReference>
<dbReference type="InterPro" id="IPR028883">
    <property type="entry name" value="tRNA_aden_deaminase"/>
</dbReference>
<dbReference type="GO" id="GO:0052717">
    <property type="term" value="F:tRNA-specific adenosine-34 deaminase activity"/>
    <property type="evidence" value="ECO:0007669"/>
    <property type="project" value="UniProtKB-UniRule"/>
</dbReference>